<protein>
    <recommendedName>
        <fullName evidence="6 7">tRNA dimethylallyltransferase</fullName>
        <ecNumber evidence="6 7">2.5.1.75</ecNumber>
    </recommendedName>
</protein>
<dbReference type="GO" id="GO:0006400">
    <property type="term" value="P:tRNA modification"/>
    <property type="evidence" value="ECO:0007669"/>
    <property type="project" value="TreeGrafter"/>
</dbReference>
<keyword evidence="5 6" id="KW-0067">ATP-binding</keyword>
<feature type="domain" description="U1-type" evidence="9">
    <location>
        <begin position="397"/>
        <end position="431"/>
    </location>
</feature>
<dbReference type="EC" id="2.5.1.75" evidence="6 7"/>
<sequence length="463" mass="52745">MAALRRSREPLVAIIGTTGTGKSDLAVDLAIRFNGEIINADAMQMYKGLPVITNQISVGEQRGVPHHLLSQIDPLEPTWTNGLFVREAQRLIQEIRDRGKLPIVVGGTHYYVHALLFDGSLIGSNETEPEEIRFRSQEETKSQFPILDEPTHAILDKLREVDPAMAERWHPDDRRKIKRSLEIYLTTGKRASDIYAEQQEAKQAAGDARGRWETLVFWTYSETDPLRERLSKRVDKMVQNGLMDEVRTLHYRLRECTERGEVVDRTRGIWQSIGFKQMEAFLNGELDMESSDVLAKKKEVGLEEINIATRQYARYQLRWIRHKTLKSFKEHKAMDLLYLLDSTNADEFSANVLHPAADICRQYLAGEEQPRPMEISDTAREVLTAYDNEGESAQTNFKVKKCEICDMSLPTEDSWLKHIKGKKHQSTLRRKKQTALVPVSIDTAPVEKSPAVTEVDAGLGPAH</sequence>
<dbReference type="Gene3D" id="3.30.160.60">
    <property type="entry name" value="Classic Zinc Finger"/>
    <property type="match status" value="1"/>
</dbReference>
<dbReference type="Pfam" id="PF12874">
    <property type="entry name" value="zf-met"/>
    <property type="match status" value="1"/>
</dbReference>
<keyword evidence="4" id="KW-0863">Zinc-finger</keyword>
<evidence type="ECO:0000256" key="1">
    <source>
        <dbReference type="ARBA" id="ARBA00005842"/>
    </source>
</evidence>
<dbReference type="GO" id="GO:0005739">
    <property type="term" value="C:mitochondrion"/>
    <property type="evidence" value="ECO:0007669"/>
    <property type="project" value="TreeGrafter"/>
</dbReference>
<keyword evidence="6 7" id="KW-0819">tRNA processing</keyword>
<evidence type="ECO:0000256" key="8">
    <source>
        <dbReference type="RuleBase" id="RU003785"/>
    </source>
</evidence>
<evidence type="ECO:0000256" key="4">
    <source>
        <dbReference type="ARBA" id="ARBA00022771"/>
    </source>
</evidence>
<dbReference type="GO" id="GO:0005524">
    <property type="term" value="F:ATP binding"/>
    <property type="evidence" value="ECO:0007669"/>
    <property type="project" value="UniProtKB-UniRule"/>
</dbReference>
<dbReference type="SUPFAM" id="SSF57667">
    <property type="entry name" value="beta-beta-alpha zinc fingers"/>
    <property type="match status" value="1"/>
</dbReference>
<dbReference type="GO" id="GO:0003676">
    <property type="term" value="F:nucleic acid binding"/>
    <property type="evidence" value="ECO:0007669"/>
    <property type="project" value="InterPro"/>
</dbReference>
<dbReference type="InterPro" id="IPR030666">
    <property type="entry name" value="IPP_transferase_euk"/>
</dbReference>
<dbReference type="GO" id="GO:0052381">
    <property type="term" value="F:tRNA dimethylallyltransferase activity"/>
    <property type="evidence" value="ECO:0007669"/>
    <property type="project" value="UniProtKB-UniRule"/>
</dbReference>
<dbReference type="SUPFAM" id="SSF52540">
    <property type="entry name" value="P-loop containing nucleoside triphosphate hydrolases"/>
    <property type="match status" value="1"/>
</dbReference>
<dbReference type="SMART" id="SM00451">
    <property type="entry name" value="ZnF_U1"/>
    <property type="match status" value="1"/>
</dbReference>
<dbReference type="AlphaFoldDB" id="A0A439CPH7"/>
<organism evidence="10 11">
    <name type="scientific">Xylaria grammica</name>
    <dbReference type="NCBI Taxonomy" id="363999"/>
    <lineage>
        <taxon>Eukaryota</taxon>
        <taxon>Fungi</taxon>
        <taxon>Dikarya</taxon>
        <taxon>Ascomycota</taxon>
        <taxon>Pezizomycotina</taxon>
        <taxon>Sordariomycetes</taxon>
        <taxon>Xylariomycetidae</taxon>
        <taxon>Xylariales</taxon>
        <taxon>Xylariaceae</taxon>
        <taxon>Xylaria</taxon>
    </lineage>
</organism>
<keyword evidence="6" id="KW-0963">Cytoplasm</keyword>
<accession>A0A439CPH7</accession>
<dbReference type="STRING" id="363999.A0A439CPH7"/>
<evidence type="ECO:0000256" key="6">
    <source>
        <dbReference type="PIRNR" id="PIRNR039110"/>
    </source>
</evidence>
<evidence type="ECO:0000313" key="11">
    <source>
        <dbReference type="Proteomes" id="UP000286045"/>
    </source>
</evidence>
<evidence type="ECO:0000256" key="3">
    <source>
        <dbReference type="ARBA" id="ARBA00022741"/>
    </source>
</evidence>
<evidence type="ECO:0000256" key="7">
    <source>
        <dbReference type="RuleBase" id="RU003783"/>
    </source>
</evidence>
<name>A0A439CPH7_9PEZI</name>
<proteinExistence type="inferred from homology"/>
<dbReference type="Gene3D" id="3.40.50.300">
    <property type="entry name" value="P-loop containing nucleotide triphosphate hydrolases"/>
    <property type="match status" value="1"/>
</dbReference>
<dbReference type="InterPro" id="IPR003604">
    <property type="entry name" value="Matrin/U1-like-C_Znf_C2H2"/>
</dbReference>
<dbReference type="InterPro" id="IPR018022">
    <property type="entry name" value="IPT"/>
</dbReference>
<keyword evidence="11" id="KW-1185">Reference proteome</keyword>
<evidence type="ECO:0000256" key="2">
    <source>
        <dbReference type="ARBA" id="ARBA00022679"/>
    </source>
</evidence>
<dbReference type="NCBIfam" id="TIGR00174">
    <property type="entry name" value="miaA"/>
    <property type="match status" value="1"/>
</dbReference>
<keyword evidence="4" id="KW-0479">Metal-binding</keyword>
<reference evidence="10 11" key="1">
    <citation type="submission" date="2018-12" db="EMBL/GenBank/DDBJ databases">
        <title>Draft genome sequence of Xylaria grammica IHI A82.</title>
        <authorList>
            <person name="Buettner E."/>
            <person name="Kellner H."/>
        </authorList>
    </citation>
    <scope>NUCLEOTIDE SEQUENCE [LARGE SCALE GENOMIC DNA]</scope>
    <source>
        <strain evidence="10 11">IHI A82</strain>
    </source>
</reference>
<comment type="similarity">
    <text evidence="1 6 8">Belongs to the IPP transferase family.</text>
</comment>
<dbReference type="Proteomes" id="UP000286045">
    <property type="component" value="Unassembled WGS sequence"/>
</dbReference>
<comment type="catalytic activity">
    <reaction evidence="6 7">
        <text>adenosine(37) in tRNA + dimethylallyl diphosphate = N(6)-dimethylallyladenosine(37) in tRNA + diphosphate</text>
        <dbReference type="Rhea" id="RHEA:26482"/>
        <dbReference type="Rhea" id="RHEA-COMP:10162"/>
        <dbReference type="Rhea" id="RHEA-COMP:10375"/>
        <dbReference type="ChEBI" id="CHEBI:33019"/>
        <dbReference type="ChEBI" id="CHEBI:57623"/>
        <dbReference type="ChEBI" id="CHEBI:74411"/>
        <dbReference type="ChEBI" id="CHEBI:74415"/>
        <dbReference type="EC" id="2.5.1.75"/>
    </reaction>
</comment>
<comment type="caution">
    <text evidence="10">The sequence shown here is derived from an EMBL/GenBank/DDBJ whole genome shotgun (WGS) entry which is preliminary data.</text>
</comment>
<dbReference type="PANTHER" id="PTHR11088:SF89">
    <property type="entry name" value="TRNA DIMETHYLALLYLTRANSFERASE"/>
    <property type="match status" value="1"/>
</dbReference>
<dbReference type="InterPro" id="IPR036236">
    <property type="entry name" value="Znf_C2H2_sf"/>
</dbReference>
<dbReference type="HAMAP" id="MF_00185">
    <property type="entry name" value="IPP_trans"/>
    <property type="match status" value="1"/>
</dbReference>
<comment type="function">
    <text evidence="6">Catalyzes the transfer of a dimethylallyl group onto the adenine at position 37.</text>
</comment>
<dbReference type="InterPro" id="IPR027417">
    <property type="entry name" value="P-loop_NTPase"/>
</dbReference>
<gene>
    <name evidence="10" type="ORF">EKO27_g11050</name>
</gene>
<evidence type="ECO:0000313" key="10">
    <source>
        <dbReference type="EMBL" id="RWA04054.1"/>
    </source>
</evidence>
<dbReference type="GO" id="GO:0008270">
    <property type="term" value="F:zinc ion binding"/>
    <property type="evidence" value="ECO:0007669"/>
    <property type="project" value="UniProtKB-KW"/>
</dbReference>
<dbReference type="PANTHER" id="PTHR11088">
    <property type="entry name" value="TRNA DIMETHYLALLYLTRANSFERASE"/>
    <property type="match status" value="1"/>
</dbReference>
<dbReference type="InterPro" id="IPR013087">
    <property type="entry name" value="Znf_C2H2_type"/>
</dbReference>
<dbReference type="CDD" id="cd00267">
    <property type="entry name" value="ABC_ATPase"/>
    <property type="match status" value="1"/>
</dbReference>
<keyword evidence="4" id="KW-0862">Zinc</keyword>
<keyword evidence="2 6" id="KW-0808">Transferase</keyword>
<dbReference type="PIRSF" id="PIRSF039110">
    <property type="entry name" value="IPP_transferase"/>
    <property type="match status" value="1"/>
</dbReference>
<dbReference type="EMBL" id="RYZI01000643">
    <property type="protein sequence ID" value="RWA04054.1"/>
    <property type="molecule type" value="Genomic_DNA"/>
</dbReference>
<evidence type="ECO:0000259" key="9">
    <source>
        <dbReference type="SMART" id="SM00451"/>
    </source>
</evidence>
<dbReference type="InterPro" id="IPR039657">
    <property type="entry name" value="Dimethylallyltransferase"/>
</dbReference>
<evidence type="ECO:0000256" key="5">
    <source>
        <dbReference type="ARBA" id="ARBA00022840"/>
    </source>
</evidence>
<dbReference type="Pfam" id="PF01715">
    <property type="entry name" value="IPPT"/>
    <property type="match status" value="1"/>
</dbReference>
<keyword evidence="3 6" id="KW-0547">Nucleotide-binding</keyword>
<dbReference type="Gene3D" id="1.10.20.140">
    <property type="match status" value="1"/>
</dbReference>